<name>A0A074W2P0_AURM1</name>
<sequence length="609" mass="67160">MLSRAAQRAAKASINHFSTSARSTAKSSRFVPAGAAAPKQAKQSPTTSARQTSPGTNLPKDKTWKATDGIKFAAPAAAASQPVRPAADSSVAPDASASTKASPNANTTPSEQPGPFPDTTSSTQASEASNPAFSGPQSSDANTAPTEQPTESQQPSGPLPDLRHGIPSTFDFEFMKKDASTQNPTEQKVTGEETPESTPEAAGFGGRRGGDGEEEQYRREDYETSFDKRRAKMANYGYISLLAFAAAGTAYFTRPYGADETPQGLEPEHITGWAPQSMYARVKNRMSSQAAYYTEPTFQKLLPEVPEAQRPPFTLVLSLEDLLIHSEWSREHGWRTAKRPGVDYFLKYLSQYYELVLFTSVPVAMADPVIKKLDPFHIIQWPLFREATKYENGEYIKDLNYLNRPLDKVIMIDTKAAHVKNNPNNAIVLPKWEGKPSDPHAKDLVALIPFLEYVATMGVEDTRKVLESFAGSDIPQEFAAREAKAREAFQKQLAEEQTRRPQRSIGGLFNKALGIKAQPGGLSLDNETTVAEGLAQGKMLSDQIRERGQREYQRLEAEIQKNGEKWLKEMEEEEKKFMENMSKDMKKSWFGWGSASGAPATSETAKRQE</sequence>
<comment type="subcellular location">
    <subcellularLocation>
        <location evidence="1">Mitochondrion inner membrane</location>
        <topology evidence="1">Single-pass membrane protein</topology>
    </subcellularLocation>
</comment>
<evidence type="ECO:0000256" key="6">
    <source>
        <dbReference type="ARBA" id="ARBA00022692"/>
    </source>
</evidence>
<dbReference type="RefSeq" id="XP_040882842.1">
    <property type="nucleotide sequence ID" value="XM_041020430.1"/>
</dbReference>
<dbReference type="Gene3D" id="3.40.50.1000">
    <property type="entry name" value="HAD superfamily/HAD-like"/>
    <property type="match status" value="1"/>
</dbReference>
<evidence type="ECO:0000256" key="8">
    <source>
        <dbReference type="ARBA" id="ARBA00022927"/>
    </source>
</evidence>
<dbReference type="InterPro" id="IPR050365">
    <property type="entry name" value="TIM50"/>
</dbReference>
<feature type="coiled-coil region" evidence="15">
    <location>
        <begin position="545"/>
        <end position="587"/>
    </location>
</feature>
<feature type="region of interest" description="Disordered" evidence="16">
    <location>
        <begin position="590"/>
        <end position="609"/>
    </location>
</feature>
<evidence type="ECO:0000313" key="18">
    <source>
        <dbReference type="EMBL" id="KEQ65819.1"/>
    </source>
</evidence>
<evidence type="ECO:0000256" key="4">
    <source>
        <dbReference type="ARBA" id="ARBA00020799"/>
    </source>
</evidence>
<keyword evidence="5" id="KW-0813">Transport</keyword>
<evidence type="ECO:0000256" key="11">
    <source>
        <dbReference type="ARBA" id="ARBA00023010"/>
    </source>
</evidence>
<comment type="similarity">
    <text evidence="2">Belongs to the TIM50 family.</text>
</comment>
<dbReference type="STRING" id="1043003.A0A074W2P0"/>
<evidence type="ECO:0000256" key="13">
    <source>
        <dbReference type="ARBA" id="ARBA00023136"/>
    </source>
</evidence>
<reference evidence="18 19" key="1">
    <citation type="journal article" date="2014" name="BMC Genomics">
        <title>Genome sequencing of four Aureobasidium pullulans varieties: biotechnological potential, stress tolerance, and description of new species.</title>
        <authorList>
            <person name="Gostin Ar C."/>
            <person name="Ohm R.A."/>
            <person name="Kogej T."/>
            <person name="Sonjak S."/>
            <person name="Turk M."/>
            <person name="Zajc J."/>
            <person name="Zalar P."/>
            <person name="Grube M."/>
            <person name="Sun H."/>
            <person name="Han J."/>
            <person name="Sharma A."/>
            <person name="Chiniquy J."/>
            <person name="Ngan C.Y."/>
            <person name="Lipzen A."/>
            <person name="Barry K."/>
            <person name="Grigoriev I.V."/>
            <person name="Gunde-Cimerman N."/>
        </authorList>
    </citation>
    <scope>NUCLEOTIDE SEQUENCE [LARGE SCALE GENOMIC DNA]</scope>
    <source>
        <strain evidence="18 19">CBS 110374</strain>
    </source>
</reference>
<comment type="function">
    <text evidence="14">Essential component of the TIM23 complex, a complex that mediates the translocation of transit peptide-containing proteins across the mitochondrial inner membrane. Required to direct preproteins in transit and direct them to the channel protein TIM23, and possibly facilitates transfer of the translocating proteins from the TOM complex to the TIM23 complex.</text>
</comment>
<evidence type="ECO:0000256" key="1">
    <source>
        <dbReference type="ARBA" id="ARBA00004434"/>
    </source>
</evidence>
<feature type="compositionally biased region" description="Polar residues" evidence="16">
    <location>
        <begin position="118"/>
        <end position="156"/>
    </location>
</feature>
<keyword evidence="13" id="KW-0472">Membrane</keyword>
<evidence type="ECO:0000256" key="7">
    <source>
        <dbReference type="ARBA" id="ARBA00022792"/>
    </source>
</evidence>
<dbReference type="HOGENOM" id="CLU_023309_0_0_1"/>
<evidence type="ECO:0000256" key="3">
    <source>
        <dbReference type="ARBA" id="ARBA00013483"/>
    </source>
</evidence>
<feature type="compositionally biased region" description="Low complexity" evidence="16">
    <location>
        <begin position="73"/>
        <end position="98"/>
    </location>
</feature>
<keyword evidence="9" id="KW-0809">Transit peptide</keyword>
<organism evidence="18 19">
    <name type="scientific">Aureobasidium melanogenum (strain CBS 110374)</name>
    <name type="common">Aureobasidium pullulans var. melanogenum</name>
    <dbReference type="NCBI Taxonomy" id="1043003"/>
    <lineage>
        <taxon>Eukaryota</taxon>
        <taxon>Fungi</taxon>
        <taxon>Dikarya</taxon>
        <taxon>Ascomycota</taxon>
        <taxon>Pezizomycotina</taxon>
        <taxon>Dothideomycetes</taxon>
        <taxon>Dothideomycetidae</taxon>
        <taxon>Dothideales</taxon>
        <taxon>Saccotheciaceae</taxon>
        <taxon>Aureobasidium</taxon>
    </lineage>
</organism>
<evidence type="ECO:0000256" key="14">
    <source>
        <dbReference type="ARBA" id="ARBA00059797"/>
    </source>
</evidence>
<dbReference type="Proteomes" id="UP000030672">
    <property type="component" value="Unassembled WGS sequence"/>
</dbReference>
<evidence type="ECO:0000256" key="9">
    <source>
        <dbReference type="ARBA" id="ARBA00022946"/>
    </source>
</evidence>
<feature type="domain" description="FCP1 homology" evidence="17">
    <location>
        <begin position="308"/>
        <end position="454"/>
    </location>
</feature>
<keyword evidence="8" id="KW-0653">Protein transport</keyword>
<evidence type="ECO:0000256" key="16">
    <source>
        <dbReference type="SAM" id="MobiDB-lite"/>
    </source>
</evidence>
<dbReference type="InterPro" id="IPR023214">
    <property type="entry name" value="HAD_sf"/>
</dbReference>
<dbReference type="EMBL" id="KL584826">
    <property type="protein sequence ID" value="KEQ65819.1"/>
    <property type="molecule type" value="Genomic_DNA"/>
</dbReference>
<feature type="compositionally biased region" description="Basic and acidic residues" evidence="16">
    <location>
        <begin position="208"/>
        <end position="223"/>
    </location>
</feature>
<dbReference type="FunFam" id="3.40.50.1000:FF:000019">
    <property type="entry name" value="Mitochondrial import inner membrane translocase subunit TIM50"/>
    <property type="match status" value="1"/>
</dbReference>
<keyword evidence="12" id="KW-0496">Mitochondrion</keyword>
<accession>A0A074W2P0</accession>
<dbReference type="SUPFAM" id="SSF56784">
    <property type="entry name" value="HAD-like"/>
    <property type="match status" value="1"/>
</dbReference>
<keyword evidence="10" id="KW-1133">Transmembrane helix</keyword>
<dbReference type="GO" id="GO:0015031">
    <property type="term" value="P:protein transport"/>
    <property type="evidence" value="ECO:0007669"/>
    <property type="project" value="UniProtKB-KW"/>
</dbReference>
<evidence type="ECO:0000256" key="2">
    <source>
        <dbReference type="ARBA" id="ARBA00006344"/>
    </source>
</evidence>
<feature type="compositionally biased region" description="Low complexity" evidence="16">
    <location>
        <begin position="17"/>
        <end position="43"/>
    </location>
</feature>
<feature type="compositionally biased region" description="Polar residues" evidence="16">
    <location>
        <begin position="99"/>
        <end position="111"/>
    </location>
</feature>
<dbReference type="GeneID" id="63913803"/>
<dbReference type="InterPro" id="IPR004274">
    <property type="entry name" value="FCP1_dom"/>
</dbReference>
<proteinExistence type="inferred from homology"/>
<protein>
    <recommendedName>
        <fullName evidence="4">Mitochondrial import inner membrane translocase subunit TIM50</fullName>
    </recommendedName>
    <alternativeName>
        <fullName evidence="3">Mitochondrial import inner membrane translocase subunit tim50</fullName>
    </alternativeName>
</protein>
<keyword evidence="7" id="KW-0999">Mitochondrion inner membrane</keyword>
<keyword evidence="11" id="KW-0811">Translocation</keyword>
<evidence type="ECO:0000256" key="12">
    <source>
        <dbReference type="ARBA" id="ARBA00023128"/>
    </source>
</evidence>
<evidence type="ECO:0000256" key="15">
    <source>
        <dbReference type="SAM" id="Coils"/>
    </source>
</evidence>
<dbReference type="PROSITE" id="PS50969">
    <property type="entry name" value="FCP1"/>
    <property type="match status" value="1"/>
</dbReference>
<evidence type="ECO:0000256" key="10">
    <source>
        <dbReference type="ARBA" id="ARBA00022989"/>
    </source>
</evidence>
<feature type="compositionally biased region" description="Polar residues" evidence="16">
    <location>
        <begin position="44"/>
        <end position="56"/>
    </location>
</feature>
<dbReference type="Pfam" id="PF03031">
    <property type="entry name" value="NIF"/>
    <property type="match status" value="1"/>
</dbReference>
<dbReference type="InterPro" id="IPR036412">
    <property type="entry name" value="HAD-like_sf"/>
</dbReference>
<keyword evidence="15" id="KW-0175">Coiled coil</keyword>
<evidence type="ECO:0000259" key="17">
    <source>
        <dbReference type="PROSITE" id="PS50969"/>
    </source>
</evidence>
<keyword evidence="19" id="KW-1185">Reference proteome</keyword>
<dbReference type="AlphaFoldDB" id="A0A074W2P0"/>
<dbReference type="PANTHER" id="PTHR12210">
    <property type="entry name" value="DULLARD PROTEIN PHOSPHATASE"/>
    <property type="match status" value="1"/>
</dbReference>
<evidence type="ECO:0000256" key="5">
    <source>
        <dbReference type="ARBA" id="ARBA00022448"/>
    </source>
</evidence>
<feature type="region of interest" description="Disordered" evidence="16">
    <location>
        <begin position="1"/>
        <end position="223"/>
    </location>
</feature>
<evidence type="ECO:0000313" key="19">
    <source>
        <dbReference type="Proteomes" id="UP000030672"/>
    </source>
</evidence>
<gene>
    <name evidence="18" type="ORF">M437DRAFT_41720</name>
</gene>
<dbReference type="CDD" id="cd07521">
    <property type="entry name" value="HAD_FCP1-like"/>
    <property type="match status" value="1"/>
</dbReference>
<keyword evidence="6" id="KW-0812">Transmembrane</keyword>
<dbReference type="GO" id="GO:0005743">
    <property type="term" value="C:mitochondrial inner membrane"/>
    <property type="evidence" value="ECO:0007669"/>
    <property type="project" value="UniProtKB-SubCell"/>
</dbReference>
<dbReference type="SMART" id="SM00577">
    <property type="entry name" value="CPDc"/>
    <property type="match status" value="1"/>
</dbReference>